<gene>
    <name evidence="3" type="ORF">G9H71_12090</name>
</gene>
<keyword evidence="1" id="KW-0560">Oxidoreductase</keyword>
<proteinExistence type="predicted"/>
<dbReference type="Gene3D" id="3.50.50.60">
    <property type="entry name" value="FAD/NAD(P)-binding domain"/>
    <property type="match status" value="1"/>
</dbReference>
<comment type="caution">
    <text evidence="3">The sequence shown here is derived from an EMBL/GenBank/DDBJ whole genome shotgun (WGS) entry which is preliminary data.</text>
</comment>
<dbReference type="Proteomes" id="UP000800981">
    <property type="component" value="Unassembled WGS sequence"/>
</dbReference>
<dbReference type="SUPFAM" id="SSF51905">
    <property type="entry name" value="FAD/NAD(P)-binding domain"/>
    <property type="match status" value="1"/>
</dbReference>
<dbReference type="InterPro" id="IPR050982">
    <property type="entry name" value="Auxin_biosynth/cation_transpt"/>
</dbReference>
<protein>
    <recommendedName>
        <fullName evidence="2">FAD-binding domain-containing protein</fullName>
    </recommendedName>
</protein>
<evidence type="ECO:0000259" key="2">
    <source>
        <dbReference type="Pfam" id="PF01494"/>
    </source>
</evidence>
<feature type="domain" description="FAD-binding" evidence="2">
    <location>
        <begin position="9"/>
        <end position="51"/>
    </location>
</feature>
<evidence type="ECO:0000313" key="3">
    <source>
        <dbReference type="EMBL" id="NHC14519.1"/>
    </source>
</evidence>
<sequence>MEAQVQETTPVVVIGAGPVGLAAAAHLRAYGLPHIVLESGEQAGAAVRAWGHVRTFTPWRWIVDDEAEKLLSPTGWGRPDGDVPPTGAEIADRYLAPLAAALGTVRTRCRAVAVTRDGLDKTRTIGREARAFVVRVEHADGSVEDLAARAVIDASGTWGRRNPLGASGLPAVGEAEAAAAGTVVAALPDVLGADRARFAGKRTLVVGMGHSAAGTLRDLARLAREVPGTQAIWAIRSHTARRLYGGAGADQLADRGRLGSDLQHLVEAGEVELVAGFRTTRLELQERDGERTVTVTGTVGSARESIAGVHTVVAATGFRPDLEMLSELRLDLDPGLESPRLLAPLIDPQFHSCGTVPPHGHAELAHPGEPGFYVVGAKSYGRAPTFLIATGNEQARSVVAAIAGDAAAADEVQLVLPETGVCSTSGADAGSSTVAADPAACCGASGPATVQGAGSTKGPAAGPGPGLAQGFATGQGGGLLAGLTVLGDTGTSCASDGGGCG</sequence>
<accession>A0ABX0GY51</accession>
<name>A0ABX0GY51_9ACTN</name>
<dbReference type="InterPro" id="IPR036188">
    <property type="entry name" value="FAD/NAD-bd_sf"/>
</dbReference>
<dbReference type="PANTHER" id="PTHR43539:SF78">
    <property type="entry name" value="FLAVIN-CONTAINING MONOOXYGENASE"/>
    <property type="match status" value="1"/>
</dbReference>
<keyword evidence="4" id="KW-1185">Reference proteome</keyword>
<dbReference type="PANTHER" id="PTHR43539">
    <property type="entry name" value="FLAVIN-BINDING MONOOXYGENASE-LIKE PROTEIN (AFU_ORTHOLOGUE AFUA_4G09220)"/>
    <property type="match status" value="1"/>
</dbReference>
<dbReference type="Pfam" id="PF01494">
    <property type="entry name" value="FAD_binding_3"/>
    <property type="match status" value="1"/>
</dbReference>
<dbReference type="PRINTS" id="PR00368">
    <property type="entry name" value="FADPNR"/>
</dbReference>
<dbReference type="InterPro" id="IPR002938">
    <property type="entry name" value="FAD-bd"/>
</dbReference>
<reference evidence="3 4" key="1">
    <citation type="submission" date="2020-03" db="EMBL/GenBank/DDBJ databases">
        <title>Two novel Motilibacter sp.</title>
        <authorList>
            <person name="Liu S."/>
        </authorList>
    </citation>
    <scope>NUCLEOTIDE SEQUENCE [LARGE SCALE GENOMIC DNA]</scope>
    <source>
        <strain evidence="3 4">E257</strain>
    </source>
</reference>
<organism evidence="3 4">
    <name type="scientific">Motilibacter deserti</name>
    <dbReference type="NCBI Taxonomy" id="2714956"/>
    <lineage>
        <taxon>Bacteria</taxon>
        <taxon>Bacillati</taxon>
        <taxon>Actinomycetota</taxon>
        <taxon>Actinomycetes</taxon>
        <taxon>Motilibacterales</taxon>
        <taxon>Motilibacteraceae</taxon>
        <taxon>Motilibacter</taxon>
    </lineage>
</organism>
<evidence type="ECO:0000256" key="1">
    <source>
        <dbReference type="ARBA" id="ARBA00023002"/>
    </source>
</evidence>
<dbReference type="EMBL" id="JAANNP010000007">
    <property type="protein sequence ID" value="NHC14519.1"/>
    <property type="molecule type" value="Genomic_DNA"/>
</dbReference>
<evidence type="ECO:0000313" key="4">
    <source>
        <dbReference type="Proteomes" id="UP000800981"/>
    </source>
</evidence>